<keyword evidence="5 6" id="KW-0472">Membrane</keyword>
<feature type="transmembrane region" description="Helical" evidence="6">
    <location>
        <begin position="6"/>
        <end position="27"/>
    </location>
</feature>
<name>A0ABT4UIH8_9BACT</name>
<dbReference type="InterPro" id="IPR001123">
    <property type="entry name" value="LeuE-type"/>
</dbReference>
<evidence type="ECO:0000256" key="5">
    <source>
        <dbReference type="ARBA" id="ARBA00023136"/>
    </source>
</evidence>
<feature type="transmembrane region" description="Helical" evidence="6">
    <location>
        <begin position="111"/>
        <end position="130"/>
    </location>
</feature>
<comment type="caution">
    <text evidence="7">The sequence shown here is derived from an EMBL/GenBank/DDBJ whole genome shotgun (WGS) entry which is preliminary data.</text>
</comment>
<keyword evidence="4 6" id="KW-1133">Transmembrane helix</keyword>
<dbReference type="RefSeq" id="WP_407030976.1">
    <property type="nucleotide sequence ID" value="NZ_JAQGEF010000007.1"/>
</dbReference>
<dbReference type="PANTHER" id="PTHR30086:SF20">
    <property type="entry name" value="ARGININE EXPORTER PROTEIN ARGO-RELATED"/>
    <property type="match status" value="1"/>
</dbReference>
<feature type="transmembrane region" description="Helical" evidence="6">
    <location>
        <begin position="71"/>
        <end position="90"/>
    </location>
</feature>
<evidence type="ECO:0000313" key="7">
    <source>
        <dbReference type="EMBL" id="MDA3614650.1"/>
    </source>
</evidence>
<evidence type="ECO:0000256" key="3">
    <source>
        <dbReference type="ARBA" id="ARBA00022692"/>
    </source>
</evidence>
<comment type="subcellular location">
    <subcellularLocation>
        <location evidence="1">Cell membrane</location>
        <topology evidence="1">Multi-pass membrane protein</topology>
    </subcellularLocation>
</comment>
<dbReference type="Proteomes" id="UP001210231">
    <property type="component" value="Unassembled WGS sequence"/>
</dbReference>
<reference evidence="7 8" key="1">
    <citation type="submission" date="2022-12" db="EMBL/GenBank/DDBJ databases">
        <title>Chitinophagaceae gen. sp. nov., a new member of the family Chitinophagaceae, isolated from soil in a chemical factory.</title>
        <authorList>
            <person name="Ke Z."/>
        </authorList>
    </citation>
    <scope>NUCLEOTIDE SEQUENCE [LARGE SCALE GENOMIC DNA]</scope>
    <source>
        <strain evidence="7 8">LY-5</strain>
    </source>
</reference>
<dbReference type="EMBL" id="JAQGEF010000007">
    <property type="protein sequence ID" value="MDA3614650.1"/>
    <property type="molecule type" value="Genomic_DNA"/>
</dbReference>
<evidence type="ECO:0000313" key="8">
    <source>
        <dbReference type="Proteomes" id="UP001210231"/>
    </source>
</evidence>
<gene>
    <name evidence="7" type="ORF">O3P16_07510</name>
</gene>
<dbReference type="PANTHER" id="PTHR30086">
    <property type="entry name" value="ARGININE EXPORTER PROTEIN ARGO"/>
    <property type="match status" value="1"/>
</dbReference>
<accession>A0ABT4UIH8</accession>
<feature type="transmembrane region" description="Helical" evidence="6">
    <location>
        <begin position="150"/>
        <end position="174"/>
    </location>
</feature>
<keyword evidence="8" id="KW-1185">Reference proteome</keyword>
<feature type="transmembrane region" description="Helical" evidence="6">
    <location>
        <begin position="186"/>
        <end position="206"/>
    </location>
</feature>
<evidence type="ECO:0000256" key="2">
    <source>
        <dbReference type="ARBA" id="ARBA00022475"/>
    </source>
</evidence>
<organism evidence="7 8">
    <name type="scientific">Polluticaenibacter yanchengensis</name>
    <dbReference type="NCBI Taxonomy" id="3014562"/>
    <lineage>
        <taxon>Bacteria</taxon>
        <taxon>Pseudomonadati</taxon>
        <taxon>Bacteroidota</taxon>
        <taxon>Chitinophagia</taxon>
        <taxon>Chitinophagales</taxon>
        <taxon>Chitinophagaceae</taxon>
        <taxon>Polluticaenibacter</taxon>
    </lineage>
</organism>
<evidence type="ECO:0000256" key="1">
    <source>
        <dbReference type="ARBA" id="ARBA00004651"/>
    </source>
</evidence>
<evidence type="ECO:0000256" key="4">
    <source>
        <dbReference type="ARBA" id="ARBA00022989"/>
    </source>
</evidence>
<sequence length="210" mass="23250">MFEAIIYGLSTGILLSSMLGTVFFLLIQNSIVNGHKSSIAISLGVILSDIILIVISYFNANLIPKDGTAEMWVRIIGSAVIIVMGVSSILKKAKVHYNDTEIPARPNPYLLAAKGFSVNLLNPGNLLSWITISALLNKDDNYHFNNTNRIIFYLGALIAIFIMEVLISRGAVYLKKFINNKMLNRINTVLGILLIVLAIVLLWPVFKLLF</sequence>
<keyword evidence="2" id="KW-1003">Cell membrane</keyword>
<proteinExistence type="predicted"/>
<feature type="transmembrane region" description="Helical" evidence="6">
    <location>
        <begin position="39"/>
        <end position="59"/>
    </location>
</feature>
<evidence type="ECO:0000256" key="6">
    <source>
        <dbReference type="SAM" id="Phobius"/>
    </source>
</evidence>
<keyword evidence="3 6" id="KW-0812">Transmembrane</keyword>
<dbReference type="Pfam" id="PF01810">
    <property type="entry name" value="LysE"/>
    <property type="match status" value="1"/>
</dbReference>
<protein>
    <submittedName>
        <fullName evidence="7">LysE family transporter</fullName>
    </submittedName>
</protein>